<dbReference type="Proteomes" id="UP000812966">
    <property type="component" value="Unassembled WGS sequence"/>
</dbReference>
<evidence type="ECO:0008006" key="3">
    <source>
        <dbReference type="Google" id="ProtNLM"/>
    </source>
</evidence>
<name>A0A8K0NSY5_9TREE</name>
<sequence>MTFDYDRHLWDPGYEVSNKHIRVTLSDEGKKKQVGFHVFRDAFMLSPVLRENLPTPSDGPTRVTLYEDADDFRAMSLLLSGLEDLAQADKKDDFGENRPELDQLEDSDNSDLMRALILADKYEVTRLFKTFCLVSCLRSSQLSGLVVSRALCMWDPVIAKIVMLAATDLSTEHPALWDGMSVESFGWRHWRTLVSIVHNHPDVMTAKEDGAIDWPAVAEHFPWKDKKYWELGPANHDVVY</sequence>
<dbReference type="EMBL" id="JABELV010000018">
    <property type="protein sequence ID" value="KAG7566954.1"/>
    <property type="molecule type" value="Genomic_DNA"/>
</dbReference>
<reference evidence="1" key="1">
    <citation type="submission" date="2020-04" db="EMBL/GenBank/DDBJ databases">
        <title>Analysis of mating type loci in Filobasidium floriforme.</title>
        <authorList>
            <person name="Nowrousian M."/>
        </authorList>
    </citation>
    <scope>NUCLEOTIDE SEQUENCE</scope>
    <source>
        <strain evidence="1">CBS 6242</strain>
    </source>
</reference>
<gene>
    <name evidence="1" type="ORF">FFLO_01333</name>
</gene>
<accession>A0A8K0NSY5</accession>
<organism evidence="1 2">
    <name type="scientific">Filobasidium floriforme</name>
    <dbReference type="NCBI Taxonomy" id="5210"/>
    <lineage>
        <taxon>Eukaryota</taxon>
        <taxon>Fungi</taxon>
        <taxon>Dikarya</taxon>
        <taxon>Basidiomycota</taxon>
        <taxon>Agaricomycotina</taxon>
        <taxon>Tremellomycetes</taxon>
        <taxon>Filobasidiales</taxon>
        <taxon>Filobasidiaceae</taxon>
        <taxon>Filobasidium</taxon>
    </lineage>
</organism>
<dbReference type="AlphaFoldDB" id="A0A8K0NSY5"/>
<proteinExistence type="predicted"/>
<evidence type="ECO:0000313" key="2">
    <source>
        <dbReference type="Proteomes" id="UP000812966"/>
    </source>
</evidence>
<protein>
    <recommendedName>
        <fullName evidence="3">BTB domain-containing protein</fullName>
    </recommendedName>
</protein>
<comment type="caution">
    <text evidence="1">The sequence shown here is derived from an EMBL/GenBank/DDBJ whole genome shotgun (WGS) entry which is preliminary data.</text>
</comment>
<evidence type="ECO:0000313" key="1">
    <source>
        <dbReference type="EMBL" id="KAG7566954.1"/>
    </source>
</evidence>
<keyword evidence="2" id="KW-1185">Reference proteome</keyword>